<evidence type="ECO:0000313" key="2">
    <source>
        <dbReference type="EMBL" id="ACB73452.1"/>
    </source>
</evidence>
<dbReference type="PROSITE" id="PS50042">
    <property type="entry name" value="CNMP_BINDING_3"/>
    <property type="match status" value="1"/>
</dbReference>
<organism evidence="2 3">
    <name type="scientific">Opitutus terrae (strain DSM 11246 / JCM 15787 / PB90-1)</name>
    <dbReference type="NCBI Taxonomy" id="452637"/>
    <lineage>
        <taxon>Bacteria</taxon>
        <taxon>Pseudomonadati</taxon>
        <taxon>Verrucomicrobiota</taxon>
        <taxon>Opitutia</taxon>
        <taxon>Opitutales</taxon>
        <taxon>Opitutaceae</taxon>
        <taxon>Opitutus</taxon>
    </lineage>
</organism>
<dbReference type="Proteomes" id="UP000007013">
    <property type="component" value="Chromosome"/>
</dbReference>
<gene>
    <name evidence="2" type="ordered locus">Oter_0161</name>
</gene>
<dbReference type="HOGENOM" id="CLU_1642022_0_0_0"/>
<proteinExistence type="predicted"/>
<evidence type="ECO:0000313" key="3">
    <source>
        <dbReference type="Proteomes" id="UP000007013"/>
    </source>
</evidence>
<keyword evidence="3" id="KW-1185">Reference proteome</keyword>
<dbReference type="STRING" id="452637.Oter_0161"/>
<accession>B1ZN83</accession>
<dbReference type="InterPro" id="IPR018490">
    <property type="entry name" value="cNMP-bd_dom_sf"/>
</dbReference>
<dbReference type="eggNOG" id="COG0664">
    <property type="taxonomic scope" value="Bacteria"/>
</dbReference>
<dbReference type="AlphaFoldDB" id="B1ZN83"/>
<dbReference type="CDD" id="cd00038">
    <property type="entry name" value="CAP_ED"/>
    <property type="match status" value="1"/>
</dbReference>
<dbReference type="SMART" id="SM00100">
    <property type="entry name" value="cNMP"/>
    <property type="match status" value="1"/>
</dbReference>
<dbReference type="PANTHER" id="PTHR24567">
    <property type="entry name" value="CRP FAMILY TRANSCRIPTIONAL REGULATORY PROTEIN"/>
    <property type="match status" value="1"/>
</dbReference>
<dbReference type="InterPro" id="IPR050397">
    <property type="entry name" value="Env_Response_Regulators"/>
</dbReference>
<evidence type="ECO:0000259" key="1">
    <source>
        <dbReference type="PROSITE" id="PS50042"/>
    </source>
</evidence>
<dbReference type="InterPro" id="IPR014710">
    <property type="entry name" value="RmlC-like_jellyroll"/>
</dbReference>
<dbReference type="GO" id="GO:0003700">
    <property type="term" value="F:DNA-binding transcription factor activity"/>
    <property type="evidence" value="ECO:0007669"/>
    <property type="project" value="TreeGrafter"/>
</dbReference>
<dbReference type="SUPFAM" id="SSF51206">
    <property type="entry name" value="cAMP-binding domain-like"/>
    <property type="match status" value="1"/>
</dbReference>
<dbReference type="Pfam" id="PF00027">
    <property type="entry name" value="cNMP_binding"/>
    <property type="match status" value="1"/>
</dbReference>
<dbReference type="EMBL" id="CP001032">
    <property type="protein sequence ID" value="ACB73452.1"/>
    <property type="molecule type" value="Genomic_DNA"/>
</dbReference>
<dbReference type="GO" id="GO:0005829">
    <property type="term" value="C:cytosol"/>
    <property type="evidence" value="ECO:0007669"/>
    <property type="project" value="TreeGrafter"/>
</dbReference>
<protein>
    <submittedName>
        <fullName evidence="2">Cyclic nucleotide-binding protein</fullName>
    </submittedName>
</protein>
<dbReference type="Gene3D" id="2.60.120.10">
    <property type="entry name" value="Jelly Rolls"/>
    <property type="match status" value="1"/>
</dbReference>
<name>B1ZN83_OPITP</name>
<sequence>MKDLLATDRRRGIMPPVGSELVSRMNLTPQPANGHSQTATYAPHQVIEEEGSPHGGWYVLLSGRVGVFKRGRQIAEFATRGAVFGEIGSILRRPRTAQLIALEPTSVIYFDTDLDQLIEHHPKVAKTMLISLAERLGQTTDALWSTEGKTKKPARSRAKKR</sequence>
<reference evidence="2 3" key="1">
    <citation type="journal article" date="2011" name="J. Bacteriol.">
        <title>Genome sequence of the verrucomicrobium Opitutus terrae PB90-1, an abundant inhabitant of rice paddy soil ecosystems.</title>
        <authorList>
            <person name="van Passel M.W."/>
            <person name="Kant R."/>
            <person name="Palva A."/>
            <person name="Copeland A."/>
            <person name="Lucas S."/>
            <person name="Lapidus A."/>
            <person name="Glavina del Rio T."/>
            <person name="Pitluck S."/>
            <person name="Goltsman E."/>
            <person name="Clum A."/>
            <person name="Sun H."/>
            <person name="Schmutz J."/>
            <person name="Larimer F.W."/>
            <person name="Land M.L."/>
            <person name="Hauser L."/>
            <person name="Kyrpides N."/>
            <person name="Mikhailova N."/>
            <person name="Richardson P.P."/>
            <person name="Janssen P.H."/>
            <person name="de Vos W.M."/>
            <person name="Smidt H."/>
        </authorList>
    </citation>
    <scope>NUCLEOTIDE SEQUENCE [LARGE SCALE GENOMIC DNA]</scope>
    <source>
        <strain evidence="3">DSM 11246 / JCM 15787 / PB90-1</strain>
    </source>
</reference>
<dbReference type="PANTHER" id="PTHR24567:SF74">
    <property type="entry name" value="HTH-TYPE TRANSCRIPTIONAL REGULATOR ARCR"/>
    <property type="match status" value="1"/>
</dbReference>
<dbReference type="KEGG" id="ote:Oter_0161"/>
<dbReference type="InterPro" id="IPR000595">
    <property type="entry name" value="cNMP-bd_dom"/>
</dbReference>
<feature type="domain" description="Cyclic nucleotide-binding" evidence="1">
    <location>
        <begin position="41"/>
        <end position="111"/>
    </location>
</feature>